<dbReference type="Proteomes" id="UP000740557">
    <property type="component" value="Unassembled WGS sequence"/>
</dbReference>
<dbReference type="AlphaFoldDB" id="A0A955EAK0"/>
<feature type="region of interest" description="Disordered" evidence="6">
    <location>
        <begin position="1"/>
        <end position="22"/>
    </location>
</feature>
<feature type="domain" description="TACO1/YebC-like N-terminal" evidence="8">
    <location>
        <begin position="5"/>
        <end position="75"/>
    </location>
</feature>
<reference evidence="9" key="2">
    <citation type="journal article" date="2021" name="Microbiome">
        <title>Successional dynamics and alternative stable states in a saline activated sludge microbial community over 9 years.</title>
        <authorList>
            <person name="Wang Y."/>
            <person name="Ye J."/>
            <person name="Ju F."/>
            <person name="Liu L."/>
            <person name="Boyd J.A."/>
            <person name="Deng Y."/>
            <person name="Parks D.H."/>
            <person name="Jiang X."/>
            <person name="Yin X."/>
            <person name="Woodcroft B.J."/>
            <person name="Tyson G.W."/>
            <person name="Hugenholtz P."/>
            <person name="Polz M.F."/>
            <person name="Zhang T."/>
        </authorList>
    </citation>
    <scope>NUCLEOTIDE SEQUENCE</scope>
    <source>
        <strain evidence="9">HKST-UBA79</strain>
    </source>
</reference>
<dbReference type="GO" id="GO:0003677">
    <property type="term" value="F:DNA binding"/>
    <property type="evidence" value="ECO:0007669"/>
    <property type="project" value="UniProtKB-KW"/>
</dbReference>
<dbReference type="Gene3D" id="3.30.70.980">
    <property type="match status" value="1"/>
</dbReference>
<evidence type="ECO:0000259" key="8">
    <source>
        <dbReference type="Pfam" id="PF20772"/>
    </source>
</evidence>
<organism evidence="9 10">
    <name type="scientific">candidate division WWE3 bacterium</name>
    <dbReference type="NCBI Taxonomy" id="2053526"/>
    <lineage>
        <taxon>Bacteria</taxon>
        <taxon>Katanobacteria</taxon>
    </lineage>
</organism>
<evidence type="ECO:0000256" key="6">
    <source>
        <dbReference type="SAM" id="MobiDB-lite"/>
    </source>
</evidence>
<keyword evidence="3" id="KW-0805">Transcription regulation</keyword>
<protein>
    <submittedName>
        <fullName evidence="9">YebC/PmpR family DNA-binding transcriptional regulator</fullName>
    </submittedName>
</protein>
<dbReference type="EMBL" id="JAGQNX010000008">
    <property type="protein sequence ID" value="MCA9307949.1"/>
    <property type="molecule type" value="Genomic_DNA"/>
</dbReference>
<dbReference type="Pfam" id="PF01709">
    <property type="entry name" value="Transcrip_reg"/>
    <property type="match status" value="1"/>
</dbReference>
<evidence type="ECO:0000256" key="3">
    <source>
        <dbReference type="ARBA" id="ARBA00023015"/>
    </source>
</evidence>
<evidence type="ECO:0000256" key="5">
    <source>
        <dbReference type="ARBA" id="ARBA00023163"/>
    </source>
</evidence>
<evidence type="ECO:0000313" key="9">
    <source>
        <dbReference type="EMBL" id="MCA9307949.1"/>
    </source>
</evidence>
<keyword evidence="4 9" id="KW-0238">DNA-binding</keyword>
<evidence type="ECO:0000259" key="7">
    <source>
        <dbReference type="Pfam" id="PF01709"/>
    </source>
</evidence>
<dbReference type="GO" id="GO:0005829">
    <property type="term" value="C:cytosol"/>
    <property type="evidence" value="ECO:0007669"/>
    <property type="project" value="TreeGrafter"/>
</dbReference>
<dbReference type="SUPFAM" id="SSF75625">
    <property type="entry name" value="YebC-like"/>
    <property type="match status" value="1"/>
</dbReference>
<comment type="caution">
    <text evidence="9">The sequence shown here is derived from an EMBL/GenBank/DDBJ whole genome shotgun (WGS) entry which is preliminary data.</text>
</comment>
<reference evidence="9" key="1">
    <citation type="submission" date="2020-04" db="EMBL/GenBank/DDBJ databases">
        <authorList>
            <person name="Zhang T."/>
        </authorList>
    </citation>
    <scope>NUCLEOTIDE SEQUENCE</scope>
    <source>
        <strain evidence="9">HKST-UBA79</strain>
    </source>
</reference>
<dbReference type="InterPro" id="IPR048300">
    <property type="entry name" value="TACO1_YebC-like_2nd/3rd_dom"/>
</dbReference>
<dbReference type="InterPro" id="IPR049083">
    <property type="entry name" value="TACO1_YebC_N"/>
</dbReference>
<keyword evidence="2" id="KW-0963">Cytoplasm</keyword>
<comment type="similarity">
    <text evidence="1">Belongs to the TACO1 family.</text>
</comment>
<feature type="compositionally biased region" description="Basic residues" evidence="6">
    <location>
        <begin position="1"/>
        <end position="14"/>
    </location>
</feature>
<accession>A0A955EAK0</accession>
<dbReference type="Gene3D" id="1.10.10.200">
    <property type="match status" value="1"/>
</dbReference>
<dbReference type="InterPro" id="IPR017856">
    <property type="entry name" value="Integrase-like_N"/>
</dbReference>
<dbReference type="InterPro" id="IPR002876">
    <property type="entry name" value="Transcrip_reg_TACO1-like"/>
</dbReference>
<evidence type="ECO:0000256" key="1">
    <source>
        <dbReference type="ARBA" id="ARBA00008724"/>
    </source>
</evidence>
<dbReference type="InterPro" id="IPR026564">
    <property type="entry name" value="Transcrip_reg_TACO1-like_dom3"/>
</dbReference>
<dbReference type="Pfam" id="PF20772">
    <property type="entry name" value="TACO1_YebC_N"/>
    <property type="match status" value="1"/>
</dbReference>
<feature type="domain" description="TACO1/YebC-like second and third" evidence="7">
    <location>
        <begin position="83"/>
        <end position="135"/>
    </location>
</feature>
<sequence>MAGHNKWSKIKRQKAVTDSKKGKTFSQLSKMISLAAKNGGGDADANPSLRLALEKARQERLPKENIQRAINRGLGIGSDAPIDEVLYEGYAPNGVAVLVKCATDNRNRTVSEIRLIFNKNNGSLGESGSAAYVFGDTPEEPTFFIDLDEESYTNVEVLIEALEENDDVIEVFHNARIS</sequence>
<evidence type="ECO:0000256" key="2">
    <source>
        <dbReference type="ARBA" id="ARBA00022490"/>
    </source>
</evidence>
<dbReference type="PANTHER" id="PTHR12532">
    <property type="entry name" value="TRANSLATIONAL ACTIVATOR OF CYTOCHROME C OXIDASE 1"/>
    <property type="match status" value="1"/>
</dbReference>
<keyword evidence="5" id="KW-0804">Transcription</keyword>
<dbReference type="InterPro" id="IPR029072">
    <property type="entry name" value="YebC-like"/>
</dbReference>
<dbReference type="PANTHER" id="PTHR12532:SF6">
    <property type="entry name" value="TRANSCRIPTIONAL REGULATORY PROTEIN YEBC-RELATED"/>
    <property type="match status" value="1"/>
</dbReference>
<evidence type="ECO:0000313" key="10">
    <source>
        <dbReference type="Proteomes" id="UP000740557"/>
    </source>
</evidence>
<evidence type="ECO:0000256" key="4">
    <source>
        <dbReference type="ARBA" id="ARBA00023125"/>
    </source>
</evidence>
<gene>
    <name evidence="9" type="ORF">KC980_00385</name>
</gene>
<proteinExistence type="inferred from homology"/>
<dbReference type="FunFam" id="1.10.10.200:FF:000002">
    <property type="entry name" value="Probable transcriptional regulatory protein CLM62_37755"/>
    <property type="match status" value="1"/>
</dbReference>
<name>A0A955EAK0_UNCKA</name>